<evidence type="ECO:0000313" key="2">
    <source>
        <dbReference type="EMBL" id="KKF37662.1"/>
    </source>
</evidence>
<feature type="compositionally biased region" description="Basic and acidic residues" evidence="1">
    <location>
        <begin position="74"/>
        <end position="86"/>
    </location>
</feature>
<organism evidence="2 3">
    <name type="scientific">Erwinia tracheiphila</name>
    <dbReference type="NCBI Taxonomy" id="65700"/>
    <lineage>
        <taxon>Bacteria</taxon>
        <taxon>Pseudomonadati</taxon>
        <taxon>Pseudomonadota</taxon>
        <taxon>Gammaproteobacteria</taxon>
        <taxon>Enterobacterales</taxon>
        <taxon>Erwiniaceae</taxon>
        <taxon>Erwinia</taxon>
    </lineage>
</organism>
<feature type="compositionally biased region" description="Low complexity" evidence="1">
    <location>
        <begin position="62"/>
        <end position="73"/>
    </location>
</feature>
<reference evidence="2 3" key="1">
    <citation type="submission" date="2015-01" db="EMBL/GenBank/DDBJ databases">
        <title>Erwinia tracheiphila.</title>
        <authorList>
            <person name="Shapiro L.R."/>
        </authorList>
    </citation>
    <scope>NUCLEOTIDE SEQUENCE [LARGE SCALE GENOMIC DNA]</scope>
    <source>
        <strain evidence="2 3">BuffGH</strain>
    </source>
</reference>
<keyword evidence="3" id="KW-1185">Reference proteome</keyword>
<name>A0A0M2KK23_9GAMM</name>
<accession>A0A0M2KK23</accession>
<evidence type="ECO:0000256" key="1">
    <source>
        <dbReference type="SAM" id="MobiDB-lite"/>
    </source>
</evidence>
<feature type="region of interest" description="Disordered" evidence="1">
    <location>
        <begin position="53"/>
        <end position="86"/>
    </location>
</feature>
<evidence type="ECO:0008006" key="4">
    <source>
        <dbReference type="Google" id="ProtNLM"/>
    </source>
</evidence>
<gene>
    <name evidence="2" type="ORF">SY86_23305</name>
</gene>
<dbReference type="STRING" id="65700.SY86_23305"/>
<protein>
    <recommendedName>
        <fullName evidence="4">DUF2514 family protein</fullName>
    </recommendedName>
</protein>
<dbReference type="PATRIC" id="fig|65700.7.peg.5794"/>
<dbReference type="Proteomes" id="UP000033924">
    <property type="component" value="Unassembled WGS sequence"/>
</dbReference>
<dbReference type="RefSeq" id="WP_016192725.1">
    <property type="nucleotide sequence ID" value="NZ_CP089932.1"/>
</dbReference>
<evidence type="ECO:0000313" key="3">
    <source>
        <dbReference type="Proteomes" id="UP000033924"/>
    </source>
</evidence>
<dbReference type="EMBL" id="JXNU01000003">
    <property type="protein sequence ID" value="KKF37662.1"/>
    <property type="molecule type" value="Genomic_DNA"/>
</dbReference>
<proteinExistence type="predicted"/>
<sequence>MNSVVKWLLTRLLPGVVLCAALAGAGWWLHSAGYDSGHKDAKADGDTTLANEKKARADERQQLAQAGQQALLQARDDERQQRERADQLARQLADKEFELKQTSSLLQLNISKVVSDDNQDKQTSGCGYNGIGPHSLQLYTKALGYAGGGNTRAGSRSGQ</sequence>
<comment type="caution">
    <text evidence="2">The sequence shown here is derived from an EMBL/GenBank/DDBJ whole genome shotgun (WGS) entry which is preliminary data.</text>
</comment>
<dbReference type="AlphaFoldDB" id="A0A0M2KK23"/>